<dbReference type="Proteomes" id="UP000179807">
    <property type="component" value="Unassembled WGS sequence"/>
</dbReference>
<dbReference type="GeneID" id="94849085"/>
<dbReference type="VEuPathDB" id="TrichDB:TRFO_42586"/>
<evidence type="ECO:0000259" key="1">
    <source>
        <dbReference type="Pfam" id="PF10416"/>
    </source>
</evidence>
<sequence>MICNHDLKSFAESIKQLSFPEKLQMCLELTTKMPPATNQVGLKWITDTIFIANVKIFARFIKSISNTVNYNFRHHLIKRLGRVTSTEYDDTMHWNQYTHDLSLFNRFSNQQQAKTQLKWFNSTRLNEMKNKVKQETVKAQIEPEKQENLKLNINIDDLELPMVEYRIEDYLGDIHSILNDEYSC</sequence>
<evidence type="ECO:0000313" key="2">
    <source>
        <dbReference type="EMBL" id="OHT15333.1"/>
    </source>
</evidence>
<name>A0A1J4L0F3_9EUKA</name>
<feature type="domain" description="Initiator binding" evidence="1">
    <location>
        <begin position="13"/>
        <end position="75"/>
    </location>
</feature>
<dbReference type="InterPro" id="IPR036388">
    <property type="entry name" value="WH-like_DNA-bd_sf"/>
</dbReference>
<proteinExistence type="predicted"/>
<dbReference type="EMBL" id="MLAK01000237">
    <property type="protein sequence ID" value="OHT15333.1"/>
    <property type="molecule type" value="Genomic_DNA"/>
</dbReference>
<dbReference type="RefSeq" id="XP_068368469.1">
    <property type="nucleotide sequence ID" value="XM_068514381.1"/>
</dbReference>
<organism evidence="2 3">
    <name type="scientific">Tritrichomonas foetus</name>
    <dbReference type="NCBI Taxonomy" id="1144522"/>
    <lineage>
        <taxon>Eukaryota</taxon>
        <taxon>Metamonada</taxon>
        <taxon>Parabasalia</taxon>
        <taxon>Tritrichomonadida</taxon>
        <taxon>Tritrichomonadidae</taxon>
        <taxon>Tritrichomonas</taxon>
    </lineage>
</organism>
<gene>
    <name evidence="2" type="ORF">TRFO_42586</name>
</gene>
<accession>A0A1J4L0F3</accession>
<protein>
    <recommendedName>
        <fullName evidence="1">Initiator binding domain-containing protein</fullName>
    </recommendedName>
</protein>
<dbReference type="Gene3D" id="1.10.10.10">
    <property type="entry name" value="Winged helix-like DNA-binding domain superfamily/Winged helix DNA-binding domain"/>
    <property type="match status" value="1"/>
</dbReference>
<reference evidence="2" key="1">
    <citation type="submission" date="2016-10" db="EMBL/GenBank/DDBJ databases">
        <authorList>
            <person name="Benchimol M."/>
            <person name="Almeida L.G."/>
            <person name="Vasconcelos A.T."/>
            <person name="Perreira-Neves A."/>
            <person name="Rosa I.A."/>
            <person name="Tasca T."/>
            <person name="Bogo M.R."/>
            <person name="de Souza W."/>
        </authorList>
    </citation>
    <scope>NUCLEOTIDE SEQUENCE [LARGE SCALE GENOMIC DNA]</scope>
    <source>
        <strain evidence="2">K</strain>
    </source>
</reference>
<evidence type="ECO:0000313" key="3">
    <source>
        <dbReference type="Proteomes" id="UP000179807"/>
    </source>
</evidence>
<dbReference type="AlphaFoldDB" id="A0A1J4L0F3"/>
<dbReference type="InterPro" id="IPR018845">
    <property type="entry name" value="Initiator-bd"/>
</dbReference>
<keyword evidence="3" id="KW-1185">Reference proteome</keyword>
<comment type="caution">
    <text evidence="2">The sequence shown here is derived from an EMBL/GenBank/DDBJ whole genome shotgun (WGS) entry which is preliminary data.</text>
</comment>
<dbReference type="Pfam" id="PF10416">
    <property type="entry name" value="IBD"/>
    <property type="match status" value="1"/>
</dbReference>